<organism evidence="2 3">
    <name type="scientific">Lujinxingia sediminis</name>
    <dbReference type="NCBI Taxonomy" id="2480984"/>
    <lineage>
        <taxon>Bacteria</taxon>
        <taxon>Deltaproteobacteria</taxon>
        <taxon>Bradymonadales</taxon>
        <taxon>Lujinxingiaceae</taxon>
        <taxon>Lujinxingia</taxon>
    </lineage>
</organism>
<keyword evidence="1" id="KW-0472">Membrane</keyword>
<evidence type="ECO:0000313" key="2">
    <source>
        <dbReference type="EMBL" id="RVU40735.1"/>
    </source>
</evidence>
<proteinExistence type="predicted"/>
<keyword evidence="1" id="KW-1133">Transmembrane helix</keyword>
<reference evidence="2 3" key="1">
    <citation type="submission" date="2019-01" db="EMBL/GenBank/DDBJ databases">
        <title>Lujinxingia litoralis gen. nov., sp. nov. and Lujinxingia sediminis gen. nov., sp. nov., new members in the order Bradymonadales, isolated from coastal sediment.</title>
        <authorList>
            <person name="Li C.-M."/>
        </authorList>
    </citation>
    <scope>NUCLEOTIDE SEQUENCE [LARGE SCALE GENOMIC DNA]</scope>
    <source>
        <strain evidence="2 3">SEH01</strain>
    </source>
</reference>
<dbReference type="EMBL" id="SADD01000021">
    <property type="protein sequence ID" value="RVU40735.1"/>
    <property type="molecule type" value="Genomic_DNA"/>
</dbReference>
<evidence type="ECO:0008006" key="4">
    <source>
        <dbReference type="Google" id="ProtNLM"/>
    </source>
</evidence>
<dbReference type="Proteomes" id="UP000282926">
    <property type="component" value="Unassembled WGS sequence"/>
</dbReference>
<feature type="transmembrane region" description="Helical" evidence="1">
    <location>
        <begin position="156"/>
        <end position="175"/>
    </location>
</feature>
<keyword evidence="1" id="KW-0812">Transmembrane</keyword>
<sequence length="253" mass="27997">MAWLPGWLRECMTLYVAVMHRILGSRAVLAPLVGRALEASSRPKVIDLCSGGGGPMPGVMEELREQGRDDVELVLTDLYPNALAARQLTDEAQGVRYEQRSIDATAVPEELGGVRTIVCGLHHMRPTQARAILEDAWQKRQPFVAFELSDNSAPIALWWTAIPFGLLMTLLFTPLVRPLTLRQLVFTYLIPVLPVLIAWDGAVSNVRTYTEEDLRELLSGAQSEDYRWEIGTASSARGPGKMLYVLGLPETGE</sequence>
<dbReference type="Gene3D" id="3.40.50.150">
    <property type="entry name" value="Vaccinia Virus protein VP39"/>
    <property type="match status" value="1"/>
</dbReference>
<accession>A0ABY0CNX5</accession>
<keyword evidence="3" id="KW-1185">Reference proteome</keyword>
<gene>
    <name evidence="2" type="ORF">EA187_19730</name>
</gene>
<name>A0ABY0CNX5_9DELT</name>
<feature type="transmembrane region" description="Helical" evidence="1">
    <location>
        <begin position="181"/>
        <end position="199"/>
    </location>
</feature>
<dbReference type="InterPro" id="IPR029063">
    <property type="entry name" value="SAM-dependent_MTases_sf"/>
</dbReference>
<dbReference type="SUPFAM" id="SSF53335">
    <property type="entry name" value="S-adenosyl-L-methionine-dependent methyltransferases"/>
    <property type="match status" value="1"/>
</dbReference>
<comment type="caution">
    <text evidence="2">The sequence shown here is derived from an EMBL/GenBank/DDBJ whole genome shotgun (WGS) entry which is preliminary data.</text>
</comment>
<protein>
    <recommendedName>
        <fullName evidence="4">Class I SAM-dependent methyltransferase</fullName>
    </recommendedName>
</protein>
<evidence type="ECO:0000313" key="3">
    <source>
        <dbReference type="Proteomes" id="UP000282926"/>
    </source>
</evidence>
<evidence type="ECO:0000256" key="1">
    <source>
        <dbReference type="SAM" id="Phobius"/>
    </source>
</evidence>